<accession>A0A9N9SAD7</accession>
<keyword evidence="3" id="KW-1185">Reference proteome</keyword>
<reference evidence="2" key="2">
    <citation type="submission" date="2022-10" db="EMBL/GenBank/DDBJ databases">
        <authorList>
            <consortium name="ENA_rothamsted_submissions"/>
            <consortium name="culmorum"/>
            <person name="King R."/>
        </authorList>
    </citation>
    <scope>NUCLEOTIDE SEQUENCE</scope>
</reference>
<sequence length="324" mass="38001">MKLTCTFEDFIFNNGEKFYQCIIKDQEVPQNSKFEFSGQHLPKKYDPDVTFVEFRDCNCPKVPQGLTKAFPNLKVLSICNSKLKDISKDDMAEYKNLHKFICHKNEVDFLPGELFEGFEDLTYIKFTGNKLGEIEPNLLDELYSLDYVNFNGNIHISHFYASNMIYNPNALLGEIQTKLIQNFLNLEAEKIRAYISNSRDPQKTLTTFRKYSNDRYNIADANKVKMLEISANINDEKRAKELEQLKSSKERLMLKVQELKESNAKMVKQIEELENLELKLNNQIEELRKELKNKKQEKEKLQKNLQKQIENLAVQIQTVMLKNE</sequence>
<gene>
    <name evidence="2" type="ORF">CHIRRI_LOCUS14026</name>
</gene>
<dbReference type="EMBL" id="OU895880">
    <property type="protein sequence ID" value="CAG9811217.1"/>
    <property type="molecule type" value="Genomic_DNA"/>
</dbReference>
<keyword evidence="1" id="KW-0175">Coiled coil</keyword>
<reference evidence="2" key="1">
    <citation type="submission" date="2022-01" db="EMBL/GenBank/DDBJ databases">
        <authorList>
            <person name="King R."/>
        </authorList>
    </citation>
    <scope>NUCLEOTIDE SEQUENCE</scope>
</reference>
<name>A0A9N9SAD7_9DIPT</name>
<dbReference type="Gene3D" id="3.80.10.10">
    <property type="entry name" value="Ribonuclease Inhibitor"/>
    <property type="match status" value="1"/>
</dbReference>
<evidence type="ECO:0000313" key="2">
    <source>
        <dbReference type="EMBL" id="CAG9811217.1"/>
    </source>
</evidence>
<organism evidence="2 3">
    <name type="scientific">Chironomus riparius</name>
    <dbReference type="NCBI Taxonomy" id="315576"/>
    <lineage>
        <taxon>Eukaryota</taxon>
        <taxon>Metazoa</taxon>
        <taxon>Ecdysozoa</taxon>
        <taxon>Arthropoda</taxon>
        <taxon>Hexapoda</taxon>
        <taxon>Insecta</taxon>
        <taxon>Pterygota</taxon>
        <taxon>Neoptera</taxon>
        <taxon>Endopterygota</taxon>
        <taxon>Diptera</taxon>
        <taxon>Nematocera</taxon>
        <taxon>Chironomoidea</taxon>
        <taxon>Chironomidae</taxon>
        <taxon>Chironominae</taxon>
        <taxon>Chironomus</taxon>
    </lineage>
</organism>
<proteinExistence type="predicted"/>
<protein>
    <submittedName>
        <fullName evidence="2">Uncharacterized protein</fullName>
    </submittedName>
</protein>
<dbReference type="OrthoDB" id="694479at2759"/>
<dbReference type="InterPro" id="IPR032675">
    <property type="entry name" value="LRR_dom_sf"/>
</dbReference>
<dbReference type="Proteomes" id="UP001153620">
    <property type="component" value="Chromosome 4"/>
</dbReference>
<feature type="coiled-coil region" evidence="1">
    <location>
        <begin position="242"/>
        <end position="322"/>
    </location>
</feature>
<evidence type="ECO:0000313" key="3">
    <source>
        <dbReference type="Proteomes" id="UP001153620"/>
    </source>
</evidence>
<dbReference type="SUPFAM" id="SSF52058">
    <property type="entry name" value="L domain-like"/>
    <property type="match status" value="1"/>
</dbReference>
<evidence type="ECO:0000256" key="1">
    <source>
        <dbReference type="SAM" id="Coils"/>
    </source>
</evidence>
<dbReference type="AlphaFoldDB" id="A0A9N9SAD7"/>